<accession>A0A543LKN6</accession>
<organism evidence="2 3">
    <name type="scientific">Acidovorax temperans</name>
    <dbReference type="NCBI Taxonomy" id="80878"/>
    <lineage>
        <taxon>Bacteria</taxon>
        <taxon>Pseudomonadati</taxon>
        <taxon>Pseudomonadota</taxon>
        <taxon>Betaproteobacteria</taxon>
        <taxon>Burkholderiales</taxon>
        <taxon>Comamonadaceae</taxon>
        <taxon>Acidovorax</taxon>
    </lineage>
</organism>
<dbReference type="EMBL" id="VFPV01000001">
    <property type="protein sequence ID" value="TQN07764.1"/>
    <property type="molecule type" value="Genomic_DNA"/>
</dbReference>
<proteinExistence type="predicted"/>
<sequence length="68" mass="8597">MKTHRTLRPTLLQRLRVLWNQALHRLWYWSQRSTTTRAPVLVPVRVRDERHLPHHPQHQRQRYRPYRD</sequence>
<feature type="region of interest" description="Disordered" evidence="1">
    <location>
        <begin position="49"/>
        <end position="68"/>
    </location>
</feature>
<feature type="compositionally biased region" description="Basic residues" evidence="1">
    <location>
        <begin position="52"/>
        <end position="68"/>
    </location>
</feature>
<evidence type="ECO:0000256" key="1">
    <source>
        <dbReference type="SAM" id="MobiDB-lite"/>
    </source>
</evidence>
<comment type="caution">
    <text evidence="2">The sequence shown here is derived from an EMBL/GenBank/DDBJ whole genome shotgun (WGS) entry which is preliminary data.</text>
</comment>
<gene>
    <name evidence="2" type="ORF">BDD18_0912</name>
</gene>
<evidence type="ECO:0000313" key="3">
    <source>
        <dbReference type="Proteomes" id="UP000316993"/>
    </source>
</evidence>
<dbReference type="AlphaFoldDB" id="A0A543LKN6"/>
<dbReference type="RefSeq" id="WP_142081639.1">
    <property type="nucleotide sequence ID" value="NZ_VFPV01000001.1"/>
</dbReference>
<name>A0A543LKN6_9BURK</name>
<protein>
    <submittedName>
        <fullName evidence="2">Uncharacterized protein</fullName>
    </submittedName>
</protein>
<evidence type="ECO:0000313" key="2">
    <source>
        <dbReference type="EMBL" id="TQN07764.1"/>
    </source>
</evidence>
<dbReference type="Proteomes" id="UP000316993">
    <property type="component" value="Unassembled WGS sequence"/>
</dbReference>
<reference evidence="2 3" key="1">
    <citation type="submission" date="2019-06" db="EMBL/GenBank/DDBJ databases">
        <title>Genomic Encyclopedia of Archaeal and Bacterial Type Strains, Phase II (KMG-II): from individual species to whole genera.</title>
        <authorList>
            <person name="Goeker M."/>
        </authorList>
    </citation>
    <scope>NUCLEOTIDE SEQUENCE [LARGE SCALE GENOMIC DNA]</scope>
    <source>
        <strain evidence="2 3">DSM 7270</strain>
    </source>
</reference>